<reference evidence="5 6" key="1">
    <citation type="journal article" date="2024" name="Nat. Commun.">
        <title>Phylogenomics reveals the evolutionary origins of lichenization in chlorophyte algae.</title>
        <authorList>
            <person name="Puginier C."/>
            <person name="Libourel C."/>
            <person name="Otte J."/>
            <person name="Skaloud P."/>
            <person name="Haon M."/>
            <person name="Grisel S."/>
            <person name="Petersen M."/>
            <person name="Berrin J.G."/>
            <person name="Delaux P.M."/>
            <person name="Dal Grande F."/>
            <person name="Keller J."/>
        </authorList>
    </citation>
    <scope>NUCLEOTIDE SEQUENCE [LARGE SCALE GENOMIC DNA]</scope>
    <source>
        <strain evidence="5 6">SAG 216-7</strain>
    </source>
</reference>
<dbReference type="InterPro" id="IPR001245">
    <property type="entry name" value="Ser-Thr/Tyr_kinase_cat_dom"/>
</dbReference>
<keyword evidence="3" id="KW-0812">Transmembrane</keyword>
<dbReference type="SMART" id="SM00220">
    <property type="entry name" value="S_TKc"/>
    <property type="match status" value="1"/>
</dbReference>
<dbReference type="InterPro" id="IPR000719">
    <property type="entry name" value="Prot_kinase_dom"/>
</dbReference>
<evidence type="ECO:0000313" key="5">
    <source>
        <dbReference type="EMBL" id="KAK9906629.1"/>
    </source>
</evidence>
<keyword evidence="1" id="KW-0067">ATP-binding</keyword>
<evidence type="ECO:0000256" key="3">
    <source>
        <dbReference type="SAM" id="Phobius"/>
    </source>
</evidence>
<feature type="compositionally biased region" description="Polar residues" evidence="2">
    <location>
        <begin position="981"/>
        <end position="990"/>
    </location>
</feature>
<evidence type="ECO:0000259" key="4">
    <source>
        <dbReference type="PROSITE" id="PS50011"/>
    </source>
</evidence>
<dbReference type="SUPFAM" id="SSF56112">
    <property type="entry name" value="Protein kinase-like (PK-like)"/>
    <property type="match status" value="1"/>
</dbReference>
<dbReference type="Gene3D" id="1.10.510.10">
    <property type="entry name" value="Transferase(Phosphotransferase) domain 1"/>
    <property type="match status" value="1"/>
</dbReference>
<feature type="domain" description="Protein kinase" evidence="4">
    <location>
        <begin position="370"/>
        <end position="678"/>
    </location>
</feature>
<feature type="compositionally biased region" description="Low complexity" evidence="2">
    <location>
        <begin position="1261"/>
        <end position="1278"/>
    </location>
</feature>
<feature type="compositionally biased region" description="Low complexity" evidence="2">
    <location>
        <begin position="332"/>
        <end position="350"/>
    </location>
</feature>
<dbReference type="PANTHER" id="PTHR44329">
    <property type="entry name" value="SERINE/THREONINE-PROTEIN KINASE TNNI3K-RELATED"/>
    <property type="match status" value="1"/>
</dbReference>
<dbReference type="InterPro" id="IPR011009">
    <property type="entry name" value="Kinase-like_dom_sf"/>
</dbReference>
<feature type="region of interest" description="Disordered" evidence="2">
    <location>
        <begin position="1049"/>
        <end position="1112"/>
    </location>
</feature>
<accession>A0ABR2YJC8</accession>
<feature type="compositionally biased region" description="Pro residues" evidence="2">
    <location>
        <begin position="961"/>
        <end position="972"/>
    </location>
</feature>
<sequence length="1278" mass="135612">MGVLEHRLLNQCSTGADSVALSSEVWKAPVAIKSRAVQIISGADEHFEIDFGGLIDAIFVESDGILGLYRVTTRNIGPKSLRRATQQLQYETSPFGPWPSIQLAPGATMYTSLVTFYTYSEPAWQQCVLFQNFTADNLRAEGYTGSYTITGRNSFTINDYALIRAKITDLRTNHTAGQAKLFGEKVTIICAPDPFVNFAVDSLAPPANQASTSGGVPWWVALLSAVGALLVSVLSAWLLIYIRSRRPSRAADLEKTPPAPAKATPPENGAAPVCQRCSEDSLAGPQGPGGSAGVISKAQNGHSHGLIPQRKPSDAASFSTTDMCGPDDDFVSAPTTGPSSTNTANTNSITDMTSLPDILRARSAMLVGALELGAPLGRGSYGKVYKGKWKGVTVAVKIVEHTSEANGGIRQLRESILSSSIIHPNVVSTYKIRTIPAACAHPNGEPRFAKQQGRDIGAYASDPTVEKEGAKEAGYAPDTLETWLLLEFCDRGNLDRAIMQQKEFHYPNGKAKLESMYRCLIDMAAGMDYLHSLGVINGDLKPANVLLKSTNADSRGFTCKLADFGLSRVLDTNGTHVSTQTYGTLAYQPAELLRDGKLTKAVDIYSFGMIMWELYSGRRLFENNITGQVFYKVLMGFRPTIPADMAVGFRNVMEACWQPNDAARPTFDVILRCLQRLLDEHMQIVHGMEYMPTIQQAFSDEQDDNGKPSKASATKDSPAFFNQLQAAARQARNEITVDVRPSAKRQFSSAGIVPILESAEANGADADGPQSSDSYVQINSLGGTLQESGGNVGVHARMQSWERANSGSLTPEAGTYRSSSMNGGHSFWQPTPERQLAGMELSPFTAAVKSREGLRPPQAGGQPPGATFGGVAQPWPPDAAAALPPMGVDKLRAMLAGRAAANGDFDGPSGAGYRMPELAGSSGDGAGRESSLGHAPSMETTPMGLDDLASMLGRKKRRPVVVPPLSPRPPGPVASVHLRGDQSSGDQPGTSGEPAEPNGLAIPGQVPELQEAPVIPPGSLAERYLQELAEEEAAEEAASAAAVAAGDFPAQHSGRSMGSELLSEERSSELSGLRSPVSDVSGMRASSSTGRSRPTFAEQHSVASTRTSSELRDERIIAEEQRDAPDGLAELDDLIAGRRPRQGGSLSQAAADALSLLQSPAETPTSGRPPTGPQGQLLRDVFGNGNIALRQSLFGGFTAVEQGESIKHLGPRISLTPARSGPVDGASRTEIEMRGRNGGPTAGAHLPQKASLHLIRRDGRTPGAAGGAADANAARPYL</sequence>
<dbReference type="InterPro" id="IPR051681">
    <property type="entry name" value="Ser/Thr_Kinases-Pseudokinases"/>
</dbReference>
<keyword evidence="1" id="KW-0547">Nucleotide-binding</keyword>
<evidence type="ECO:0000256" key="2">
    <source>
        <dbReference type="SAM" id="MobiDB-lite"/>
    </source>
</evidence>
<feature type="region of interest" description="Disordered" evidence="2">
    <location>
        <begin position="958"/>
        <end position="1001"/>
    </location>
</feature>
<feature type="transmembrane region" description="Helical" evidence="3">
    <location>
        <begin position="218"/>
        <end position="240"/>
    </location>
</feature>
<keyword evidence="3" id="KW-0472">Membrane</keyword>
<feature type="region of interest" description="Disordered" evidence="2">
    <location>
        <begin position="1258"/>
        <end position="1278"/>
    </location>
</feature>
<dbReference type="PROSITE" id="PS50011">
    <property type="entry name" value="PROTEIN_KINASE_DOM"/>
    <property type="match status" value="1"/>
</dbReference>
<proteinExistence type="predicted"/>
<dbReference type="PANTHER" id="PTHR44329:SF214">
    <property type="entry name" value="PROTEIN KINASE DOMAIN-CONTAINING PROTEIN"/>
    <property type="match status" value="1"/>
</dbReference>
<dbReference type="EMBL" id="JALJOT010000010">
    <property type="protein sequence ID" value="KAK9906629.1"/>
    <property type="molecule type" value="Genomic_DNA"/>
</dbReference>
<dbReference type="PROSITE" id="PS00107">
    <property type="entry name" value="PROTEIN_KINASE_ATP"/>
    <property type="match status" value="1"/>
</dbReference>
<comment type="caution">
    <text evidence="5">The sequence shown here is derived from an EMBL/GenBank/DDBJ whole genome shotgun (WGS) entry which is preliminary data.</text>
</comment>
<dbReference type="Pfam" id="PF07714">
    <property type="entry name" value="PK_Tyr_Ser-Thr"/>
    <property type="match status" value="2"/>
</dbReference>
<keyword evidence="6" id="KW-1185">Reference proteome</keyword>
<protein>
    <recommendedName>
        <fullName evidence="4">Protein kinase domain-containing protein</fullName>
    </recommendedName>
</protein>
<feature type="region of interest" description="Disordered" evidence="2">
    <location>
        <begin position="903"/>
        <end position="945"/>
    </location>
</feature>
<feature type="binding site" evidence="1">
    <location>
        <position position="397"/>
    </location>
    <ligand>
        <name>ATP</name>
        <dbReference type="ChEBI" id="CHEBI:30616"/>
    </ligand>
</feature>
<dbReference type="Gene3D" id="3.30.200.20">
    <property type="entry name" value="Phosphorylase Kinase, domain 1"/>
    <property type="match status" value="1"/>
</dbReference>
<dbReference type="Proteomes" id="UP001491310">
    <property type="component" value="Unassembled WGS sequence"/>
</dbReference>
<evidence type="ECO:0000256" key="1">
    <source>
        <dbReference type="PROSITE-ProRule" id="PRU10141"/>
    </source>
</evidence>
<feature type="region of interest" description="Disordered" evidence="2">
    <location>
        <begin position="249"/>
        <end position="350"/>
    </location>
</feature>
<dbReference type="InterPro" id="IPR017441">
    <property type="entry name" value="Protein_kinase_ATP_BS"/>
</dbReference>
<evidence type="ECO:0000313" key="6">
    <source>
        <dbReference type="Proteomes" id="UP001491310"/>
    </source>
</evidence>
<keyword evidence="3" id="KW-1133">Transmembrane helix</keyword>
<name>A0ABR2YJC8_9CHLO</name>
<gene>
    <name evidence="5" type="ORF">WJX75_005201</name>
</gene>
<organism evidence="5 6">
    <name type="scientific">Coccomyxa subellipsoidea</name>
    <dbReference type="NCBI Taxonomy" id="248742"/>
    <lineage>
        <taxon>Eukaryota</taxon>
        <taxon>Viridiplantae</taxon>
        <taxon>Chlorophyta</taxon>
        <taxon>core chlorophytes</taxon>
        <taxon>Trebouxiophyceae</taxon>
        <taxon>Trebouxiophyceae incertae sedis</taxon>
        <taxon>Coccomyxaceae</taxon>
        <taxon>Coccomyxa</taxon>
    </lineage>
</organism>